<dbReference type="Gene3D" id="1.10.40.30">
    <property type="entry name" value="Fumarase/aspartase (C-terminal domain)"/>
    <property type="match status" value="1"/>
</dbReference>
<accession>A0A1I7K494</accession>
<dbReference type="InterPro" id="IPR024083">
    <property type="entry name" value="Fumarase/histidase_N"/>
</dbReference>
<dbReference type="EC" id="4.2.1.2" evidence="3"/>
<name>A0A1I7K494_9BURK</name>
<dbReference type="PANTHER" id="PTHR11444:SF1">
    <property type="entry name" value="FUMARATE HYDRATASE, MITOCHONDRIAL"/>
    <property type="match status" value="1"/>
</dbReference>
<feature type="binding site" evidence="3">
    <location>
        <begin position="104"/>
        <end position="106"/>
    </location>
    <ligand>
        <name>substrate</name>
    </ligand>
</feature>
<evidence type="ECO:0000259" key="5">
    <source>
        <dbReference type="Pfam" id="PF10415"/>
    </source>
</evidence>
<dbReference type="SUPFAM" id="SSF48557">
    <property type="entry name" value="L-aspartase-like"/>
    <property type="match status" value="1"/>
</dbReference>
<feature type="binding site" evidence="3">
    <location>
        <begin position="145"/>
        <end position="147"/>
    </location>
    <ligand>
        <name>substrate</name>
    </ligand>
</feature>
<comment type="subcellular location">
    <subcellularLocation>
        <location evidence="3">Cytoplasm</location>
    </subcellularLocation>
</comment>
<evidence type="ECO:0000256" key="1">
    <source>
        <dbReference type="ARBA" id="ARBA00009084"/>
    </source>
</evidence>
<dbReference type="Gene3D" id="1.10.275.10">
    <property type="entry name" value="Fumarase/aspartase (N-terminal domain)"/>
    <property type="match status" value="1"/>
</dbReference>
<feature type="domain" description="Fumarate lyase N-terminal" evidence="4">
    <location>
        <begin position="18"/>
        <end position="348"/>
    </location>
</feature>
<feature type="active site" description="Proton donor/acceptor" evidence="3">
    <location>
        <position position="194"/>
    </location>
</feature>
<dbReference type="Pfam" id="PF00206">
    <property type="entry name" value="Lyase_1"/>
    <property type="match status" value="1"/>
</dbReference>
<dbReference type="FunFam" id="1.10.275.10:FF:000001">
    <property type="entry name" value="Fumarate hydratase, mitochondrial"/>
    <property type="match status" value="1"/>
</dbReference>
<feature type="binding site" evidence="3">
    <location>
        <position position="325"/>
    </location>
    <ligand>
        <name>substrate</name>
    </ligand>
</feature>
<dbReference type="InterPro" id="IPR018951">
    <property type="entry name" value="Fumarase_C_C"/>
</dbReference>
<gene>
    <name evidence="3" type="primary">fumC</name>
    <name evidence="6" type="ORF">SAMN04489707_103727</name>
</gene>
<dbReference type="InterPro" id="IPR022761">
    <property type="entry name" value="Fumarate_lyase_N"/>
</dbReference>
<dbReference type="InterPro" id="IPR020557">
    <property type="entry name" value="Fumarate_lyase_CS"/>
</dbReference>
<keyword evidence="3" id="KW-0963">Cytoplasm</keyword>
<dbReference type="STRING" id="343013.SAMN04489707_103727"/>
<dbReference type="Proteomes" id="UP000183656">
    <property type="component" value="Unassembled WGS sequence"/>
</dbReference>
<dbReference type="EMBL" id="FPBX01000037">
    <property type="protein sequence ID" value="SFU92274.1"/>
    <property type="molecule type" value="Genomic_DNA"/>
</dbReference>
<dbReference type="PRINTS" id="PR00149">
    <property type="entry name" value="FUMRATELYASE"/>
</dbReference>
<dbReference type="OrthoDB" id="9802809at2"/>
<comment type="pathway">
    <text evidence="3">Carbohydrate metabolism; tricarboxylic acid cycle; (S)-malate from fumarate: step 1/1.</text>
</comment>
<dbReference type="FunFam" id="1.20.200.10:FF:000001">
    <property type="entry name" value="Fumarate hydratase, mitochondrial"/>
    <property type="match status" value="1"/>
</dbReference>
<comment type="function">
    <text evidence="3">Involved in the TCA cycle. Catalyzes the stereospecific interconversion of fumarate to L-malate.</text>
</comment>
<dbReference type="PRINTS" id="PR00145">
    <property type="entry name" value="ARGSUCLYASE"/>
</dbReference>
<feature type="binding site" evidence="3">
    <location>
        <begin position="330"/>
        <end position="332"/>
    </location>
    <ligand>
        <name>substrate</name>
    </ligand>
</feature>
<feature type="active site" evidence="3">
    <location>
        <position position="324"/>
    </location>
</feature>
<dbReference type="InterPro" id="IPR008948">
    <property type="entry name" value="L-Aspartase-like"/>
</dbReference>
<feature type="binding site" description="in site B" evidence="3">
    <location>
        <begin position="135"/>
        <end position="138"/>
    </location>
    <ligand>
        <name>substrate</name>
    </ligand>
</feature>
<dbReference type="FunFam" id="1.10.40.30:FF:000002">
    <property type="entry name" value="Fumarate hydratase class II"/>
    <property type="match status" value="1"/>
</dbReference>
<evidence type="ECO:0000256" key="2">
    <source>
        <dbReference type="ARBA" id="ARBA00023239"/>
    </source>
</evidence>
<dbReference type="UniPathway" id="UPA00223">
    <property type="reaction ID" value="UER01007"/>
</dbReference>
<feature type="site" description="Important for catalytic activity" evidence="3">
    <location>
        <position position="337"/>
    </location>
</feature>
<keyword evidence="2 3" id="KW-0456">Lyase</keyword>
<evidence type="ECO:0000256" key="3">
    <source>
        <dbReference type="HAMAP-Rule" id="MF_00743"/>
    </source>
</evidence>
<dbReference type="InterPro" id="IPR005677">
    <property type="entry name" value="Fum_hydII"/>
</dbReference>
<dbReference type="GO" id="GO:0006106">
    <property type="term" value="P:fumarate metabolic process"/>
    <property type="evidence" value="ECO:0007669"/>
    <property type="project" value="InterPro"/>
</dbReference>
<dbReference type="Pfam" id="PF10415">
    <property type="entry name" value="FumaraseC_C"/>
    <property type="match status" value="1"/>
</dbReference>
<evidence type="ECO:0000313" key="7">
    <source>
        <dbReference type="Proteomes" id="UP000183656"/>
    </source>
</evidence>
<dbReference type="GO" id="GO:0004333">
    <property type="term" value="F:fumarate hydratase activity"/>
    <property type="evidence" value="ECO:0007669"/>
    <property type="project" value="UniProtKB-UniRule"/>
</dbReference>
<feature type="domain" description="Fumarase C C-terminal" evidence="5">
    <location>
        <begin position="414"/>
        <end position="466"/>
    </location>
</feature>
<keyword evidence="7" id="KW-1185">Reference proteome</keyword>
<dbReference type="GO" id="GO:0006099">
    <property type="term" value="P:tricarboxylic acid cycle"/>
    <property type="evidence" value="ECO:0007669"/>
    <property type="project" value="UniProtKB-UniRule"/>
</dbReference>
<sequence length="466" mass="49205">MTVTTASTATRTERDSFGPIDVPARHLWGAQTQRALEHFAISGERMAPELIAALAQVKRACAYVNHSLGLLSASKTTAIVAACDEVMAGAHAQEFPLVVWQTGSGTQTHMNMNEVLANRASEMLGGPRGHGRVIHPNDDVNLSQSSNDVFPAAMHLAAVEGLVRHLLPALVGLRTTLAAKAEAFAGIVKIGRTHLQDATPLTLGQEVSAWVAQLAHAEEHVRAALPHLCELALGGTAVGTGLNAPPGYAQAVAEELAALSGLPLVSAPNKFEALASCDALVHAHGALKGLAASLMKIANDVRWLASGPRCGLGEISIPENEPGSSIMPGKVNPTQCEALTMLCAQVLGNDVAVNVGGASGHFQLNVFRPLVIHNVLQSIRLLADGMVSFNDYCAMGIEPNRQRIEELLERSLMLVTALNPHIGYDKAAEIAKRAHRENLSLREAAIASGHVTAQQFDAWVVPGKMV</sequence>
<feature type="binding site" evidence="3">
    <location>
        <position position="193"/>
    </location>
    <ligand>
        <name>substrate</name>
    </ligand>
</feature>
<proteinExistence type="inferred from homology"/>
<comment type="subunit">
    <text evidence="3">Homotetramer.</text>
</comment>
<protein>
    <recommendedName>
        <fullName evidence="3">Fumarate hydratase class II</fullName>
        <shortName evidence="3">Fumarase C</shortName>
        <ecNumber evidence="3">4.2.1.2</ecNumber>
    </recommendedName>
    <alternativeName>
        <fullName evidence="3">Aerobic fumarase</fullName>
    </alternativeName>
    <alternativeName>
        <fullName evidence="3">Iron-independent fumarase</fullName>
    </alternativeName>
</protein>
<dbReference type="RefSeq" id="WP_054257881.1">
    <property type="nucleotide sequence ID" value="NZ_CYIG01000062.1"/>
</dbReference>
<dbReference type="PANTHER" id="PTHR11444">
    <property type="entry name" value="ASPARTATEAMMONIA/ARGININOSUCCINATE/ADENYLOSUCCINATE LYASE"/>
    <property type="match status" value="1"/>
</dbReference>
<reference evidence="6 7" key="1">
    <citation type="submission" date="2016-10" db="EMBL/GenBank/DDBJ databases">
        <authorList>
            <person name="de Groot N.N."/>
        </authorList>
    </citation>
    <scope>NUCLEOTIDE SEQUENCE [LARGE SCALE GENOMIC DNA]</scope>
    <source>
        <strain evidence="6 7">R-24608</strain>
    </source>
</reference>
<dbReference type="NCBIfam" id="NF008909">
    <property type="entry name" value="PRK12273.1"/>
    <property type="match status" value="1"/>
</dbReference>
<dbReference type="GO" id="GO:0005737">
    <property type="term" value="C:cytoplasm"/>
    <property type="evidence" value="ECO:0007669"/>
    <property type="project" value="UniProtKB-SubCell"/>
</dbReference>
<comment type="catalytic activity">
    <reaction evidence="3">
        <text>(S)-malate = fumarate + H2O</text>
        <dbReference type="Rhea" id="RHEA:12460"/>
        <dbReference type="ChEBI" id="CHEBI:15377"/>
        <dbReference type="ChEBI" id="CHEBI:15589"/>
        <dbReference type="ChEBI" id="CHEBI:29806"/>
        <dbReference type="EC" id="4.2.1.2"/>
    </reaction>
</comment>
<keyword evidence="3" id="KW-0816">Tricarboxylic acid cycle</keyword>
<dbReference type="HAMAP" id="MF_00743">
    <property type="entry name" value="FumaraseC"/>
    <property type="match status" value="1"/>
</dbReference>
<dbReference type="InterPro" id="IPR000362">
    <property type="entry name" value="Fumarate_lyase_fam"/>
</dbReference>
<evidence type="ECO:0000259" key="4">
    <source>
        <dbReference type="Pfam" id="PF00206"/>
    </source>
</evidence>
<dbReference type="GO" id="GO:0006108">
    <property type="term" value="P:malate metabolic process"/>
    <property type="evidence" value="ECO:0007669"/>
    <property type="project" value="TreeGrafter"/>
</dbReference>
<dbReference type="Gene3D" id="1.20.200.10">
    <property type="entry name" value="Fumarase/aspartase (Central domain)"/>
    <property type="match status" value="1"/>
</dbReference>
<dbReference type="NCBIfam" id="TIGR00979">
    <property type="entry name" value="fumC_II"/>
    <property type="match status" value="1"/>
</dbReference>
<comment type="similarity">
    <text evidence="1 3">Belongs to the class-II fumarase/aspartase family. Fumarase subfamily.</text>
</comment>
<organism evidence="6 7">
    <name type="scientific">Paenacidovorax caeni</name>
    <dbReference type="NCBI Taxonomy" id="343013"/>
    <lineage>
        <taxon>Bacteria</taxon>
        <taxon>Pseudomonadati</taxon>
        <taxon>Pseudomonadota</taxon>
        <taxon>Betaproteobacteria</taxon>
        <taxon>Burkholderiales</taxon>
        <taxon>Comamonadaceae</taxon>
        <taxon>Paenacidovorax</taxon>
    </lineage>
</organism>
<evidence type="ECO:0000313" key="6">
    <source>
        <dbReference type="EMBL" id="SFU92274.1"/>
    </source>
</evidence>
<dbReference type="AlphaFoldDB" id="A0A1I7K494"/>
<dbReference type="CDD" id="cd01362">
    <property type="entry name" value="Fumarase_classII"/>
    <property type="match status" value="1"/>
</dbReference>
<dbReference type="PROSITE" id="PS00163">
    <property type="entry name" value="FUMARATE_LYASES"/>
    <property type="match status" value="1"/>
</dbReference>
<comment type="miscellaneous">
    <text evidence="3">There are 2 substrate-binding sites: the catalytic A site, and the non-catalytic B site that may play a role in the transfer of substrate or product between the active site and the solvent. Alternatively, the B site may bind allosteric effectors.</text>
</comment>